<keyword evidence="4" id="KW-1185">Reference proteome</keyword>
<dbReference type="EMBL" id="VSRR010000940">
    <property type="protein sequence ID" value="MPC21085.1"/>
    <property type="molecule type" value="Genomic_DNA"/>
</dbReference>
<feature type="transmembrane region" description="Helical" evidence="2">
    <location>
        <begin position="12"/>
        <end position="32"/>
    </location>
</feature>
<feature type="region of interest" description="Disordered" evidence="1">
    <location>
        <begin position="91"/>
        <end position="125"/>
    </location>
</feature>
<accession>A0A5B7DIX8</accession>
<comment type="caution">
    <text evidence="3">The sequence shown here is derived from an EMBL/GenBank/DDBJ whole genome shotgun (WGS) entry which is preliminary data.</text>
</comment>
<reference evidence="3 4" key="1">
    <citation type="submission" date="2019-05" db="EMBL/GenBank/DDBJ databases">
        <title>Another draft genome of Portunus trituberculatus and its Hox gene families provides insights of decapod evolution.</title>
        <authorList>
            <person name="Jeong J.-H."/>
            <person name="Song I."/>
            <person name="Kim S."/>
            <person name="Choi T."/>
            <person name="Kim D."/>
            <person name="Ryu S."/>
            <person name="Kim W."/>
        </authorList>
    </citation>
    <scope>NUCLEOTIDE SEQUENCE [LARGE SCALE GENOMIC DNA]</scope>
    <source>
        <tissue evidence="3">Muscle</tissue>
    </source>
</reference>
<keyword evidence="2" id="KW-1133">Transmembrane helix</keyword>
<protein>
    <submittedName>
        <fullName evidence="3">Uncharacterized protein</fullName>
    </submittedName>
</protein>
<keyword evidence="2" id="KW-0472">Membrane</keyword>
<gene>
    <name evidence="3" type="ORF">E2C01_014059</name>
</gene>
<sequence>MNIETRDGTQEPLLVSCWVIVLELLLPSYLLVGETVAGWRWGCGCSVLVVLVLSNSPPVSPVVLEALWVGGELLWAVAVVLDRDKAPQRLTERPPRVLSSRTLPRTTRSQHTENCSKARRRGGRRRQLEMMSPLAFLLTVTETKGGEPLKSIPLGNMRRAALVQVS</sequence>
<feature type="transmembrane region" description="Helical" evidence="2">
    <location>
        <begin position="62"/>
        <end position="81"/>
    </location>
</feature>
<name>A0A5B7DIX8_PORTR</name>
<evidence type="ECO:0000256" key="2">
    <source>
        <dbReference type="SAM" id="Phobius"/>
    </source>
</evidence>
<feature type="compositionally biased region" description="Polar residues" evidence="1">
    <location>
        <begin position="99"/>
        <end position="109"/>
    </location>
</feature>
<keyword evidence="2" id="KW-0812">Transmembrane</keyword>
<evidence type="ECO:0000313" key="4">
    <source>
        <dbReference type="Proteomes" id="UP000324222"/>
    </source>
</evidence>
<organism evidence="3 4">
    <name type="scientific">Portunus trituberculatus</name>
    <name type="common">Swimming crab</name>
    <name type="synonym">Neptunus trituberculatus</name>
    <dbReference type="NCBI Taxonomy" id="210409"/>
    <lineage>
        <taxon>Eukaryota</taxon>
        <taxon>Metazoa</taxon>
        <taxon>Ecdysozoa</taxon>
        <taxon>Arthropoda</taxon>
        <taxon>Crustacea</taxon>
        <taxon>Multicrustacea</taxon>
        <taxon>Malacostraca</taxon>
        <taxon>Eumalacostraca</taxon>
        <taxon>Eucarida</taxon>
        <taxon>Decapoda</taxon>
        <taxon>Pleocyemata</taxon>
        <taxon>Brachyura</taxon>
        <taxon>Eubrachyura</taxon>
        <taxon>Portunoidea</taxon>
        <taxon>Portunidae</taxon>
        <taxon>Portuninae</taxon>
        <taxon>Portunus</taxon>
    </lineage>
</organism>
<evidence type="ECO:0000256" key="1">
    <source>
        <dbReference type="SAM" id="MobiDB-lite"/>
    </source>
</evidence>
<dbReference type="Proteomes" id="UP000324222">
    <property type="component" value="Unassembled WGS sequence"/>
</dbReference>
<dbReference type="AlphaFoldDB" id="A0A5B7DIX8"/>
<evidence type="ECO:0000313" key="3">
    <source>
        <dbReference type="EMBL" id="MPC21085.1"/>
    </source>
</evidence>
<proteinExistence type="predicted"/>